<evidence type="ECO:0000256" key="4">
    <source>
        <dbReference type="ARBA" id="ARBA00022840"/>
    </source>
</evidence>
<accession>A0A1X7D9X3</accession>
<evidence type="ECO:0000256" key="2">
    <source>
        <dbReference type="ARBA" id="ARBA00022448"/>
    </source>
</evidence>
<dbReference type="InterPro" id="IPR027417">
    <property type="entry name" value="P-loop_NTPase"/>
</dbReference>
<gene>
    <name evidence="6" type="ORF">SAMN02982989_5255</name>
</gene>
<feature type="domain" description="ABC transporter" evidence="5">
    <location>
        <begin position="17"/>
        <end position="236"/>
    </location>
</feature>
<dbReference type="Proteomes" id="UP000192903">
    <property type="component" value="Unassembled WGS sequence"/>
</dbReference>
<dbReference type="Gene3D" id="3.40.50.300">
    <property type="entry name" value="P-loop containing nucleotide triphosphate hydrolases"/>
    <property type="match status" value="1"/>
</dbReference>
<dbReference type="Pfam" id="PF00005">
    <property type="entry name" value="ABC_tran"/>
    <property type="match status" value="1"/>
</dbReference>
<keyword evidence="2" id="KW-0813">Transport</keyword>
<evidence type="ECO:0000256" key="1">
    <source>
        <dbReference type="ARBA" id="ARBA00005417"/>
    </source>
</evidence>
<sequence length="249" mass="27642">MNTPQLAGADARLEIEVRHKSFESSKGGSIEVLRDLSFAAEPNEFVCLVGPSGCGKTTTLRLLLGLDRSFEGRIALPGEREPRIGMVFQEPILLPWRTVEENVRLVLPKSLQGKNLDRLFDALGLSGMRAFYPGELSLGLARRAALARALVIEPDLLVLDEPFVSLDEATAQQLRYLLLEIWSAHPTTVLMVTHNLLEAIMLADRIVVLSPRPAHVIGSFLVRVPRQARNAQICSDILRSFRERFPAQS</sequence>
<dbReference type="OrthoDB" id="9807242at2"/>
<reference evidence="7" key="1">
    <citation type="submission" date="2017-04" db="EMBL/GenBank/DDBJ databases">
        <authorList>
            <person name="Varghese N."/>
            <person name="Submissions S."/>
        </authorList>
    </citation>
    <scope>NUCLEOTIDE SEQUENCE [LARGE SCALE GENOMIC DNA]</scope>
    <source>
        <strain evidence="7">B4P</strain>
    </source>
</reference>
<evidence type="ECO:0000313" key="6">
    <source>
        <dbReference type="EMBL" id="SMF11345.1"/>
    </source>
</evidence>
<dbReference type="InterPro" id="IPR050166">
    <property type="entry name" value="ABC_transporter_ATP-bind"/>
</dbReference>
<dbReference type="PROSITE" id="PS50893">
    <property type="entry name" value="ABC_TRANSPORTER_2"/>
    <property type="match status" value="1"/>
</dbReference>
<keyword evidence="7" id="KW-1185">Reference proteome</keyword>
<evidence type="ECO:0000259" key="5">
    <source>
        <dbReference type="PROSITE" id="PS50893"/>
    </source>
</evidence>
<keyword evidence="3" id="KW-0547">Nucleotide-binding</keyword>
<dbReference type="RefSeq" id="WP_085420607.1">
    <property type="nucleotide sequence ID" value="NZ_FXAF01000002.1"/>
</dbReference>
<dbReference type="InterPro" id="IPR003439">
    <property type="entry name" value="ABC_transporter-like_ATP-bd"/>
</dbReference>
<dbReference type="SMART" id="SM00382">
    <property type="entry name" value="AAA"/>
    <property type="match status" value="1"/>
</dbReference>
<dbReference type="PANTHER" id="PTHR42788:SF19">
    <property type="entry name" value="ALIPHATIC SULFONATES IMPORT ATP-BINDING PROTEIN SSUB 2"/>
    <property type="match status" value="1"/>
</dbReference>
<keyword evidence="4 6" id="KW-0067">ATP-binding</keyword>
<name>A0A1X7D9X3_9HYPH</name>
<evidence type="ECO:0000256" key="3">
    <source>
        <dbReference type="ARBA" id="ARBA00022741"/>
    </source>
</evidence>
<dbReference type="SUPFAM" id="SSF52540">
    <property type="entry name" value="P-loop containing nucleoside triphosphate hydrolases"/>
    <property type="match status" value="1"/>
</dbReference>
<dbReference type="STRING" id="464029.SAMN02982989_5255"/>
<dbReference type="InterPro" id="IPR003593">
    <property type="entry name" value="AAA+_ATPase"/>
</dbReference>
<dbReference type="GO" id="GO:0005524">
    <property type="term" value="F:ATP binding"/>
    <property type="evidence" value="ECO:0007669"/>
    <property type="project" value="UniProtKB-KW"/>
</dbReference>
<evidence type="ECO:0000313" key="7">
    <source>
        <dbReference type="Proteomes" id="UP000192903"/>
    </source>
</evidence>
<dbReference type="PANTHER" id="PTHR42788">
    <property type="entry name" value="TAURINE IMPORT ATP-BINDING PROTEIN-RELATED"/>
    <property type="match status" value="1"/>
</dbReference>
<dbReference type="AlphaFoldDB" id="A0A1X7D9X3"/>
<proteinExistence type="inferred from homology"/>
<dbReference type="GO" id="GO:0016887">
    <property type="term" value="F:ATP hydrolysis activity"/>
    <property type="evidence" value="ECO:0007669"/>
    <property type="project" value="InterPro"/>
</dbReference>
<organism evidence="6 7">
    <name type="scientific">Xaviernesmea oryzae</name>
    <dbReference type="NCBI Taxonomy" id="464029"/>
    <lineage>
        <taxon>Bacteria</taxon>
        <taxon>Pseudomonadati</taxon>
        <taxon>Pseudomonadota</taxon>
        <taxon>Alphaproteobacteria</taxon>
        <taxon>Hyphomicrobiales</taxon>
        <taxon>Rhizobiaceae</taxon>
        <taxon>Rhizobium/Agrobacterium group</taxon>
        <taxon>Xaviernesmea</taxon>
    </lineage>
</organism>
<protein>
    <submittedName>
        <fullName evidence="6">NitT/TauT family transport system ATP-binding protein</fullName>
    </submittedName>
</protein>
<dbReference type="EMBL" id="FXAF01000002">
    <property type="protein sequence ID" value="SMF11345.1"/>
    <property type="molecule type" value="Genomic_DNA"/>
</dbReference>
<comment type="similarity">
    <text evidence="1">Belongs to the ABC transporter superfamily.</text>
</comment>